<comment type="caution">
    <text evidence="7">The sequence shown here is derived from an EMBL/GenBank/DDBJ whole genome shotgun (WGS) entry which is preliminary data.</text>
</comment>
<keyword evidence="1 4" id="KW-0349">Heme</keyword>
<name>A0A4Q1SCK2_9BACT</name>
<evidence type="ECO:0000259" key="6">
    <source>
        <dbReference type="PROSITE" id="PS51007"/>
    </source>
</evidence>
<gene>
    <name evidence="7" type="ORF">ESZ00_15750</name>
</gene>
<dbReference type="GO" id="GO:0020037">
    <property type="term" value="F:heme binding"/>
    <property type="evidence" value="ECO:0007669"/>
    <property type="project" value="InterPro"/>
</dbReference>
<evidence type="ECO:0000313" key="7">
    <source>
        <dbReference type="EMBL" id="RXS94520.1"/>
    </source>
</evidence>
<evidence type="ECO:0000256" key="3">
    <source>
        <dbReference type="ARBA" id="ARBA00023004"/>
    </source>
</evidence>
<accession>A0A4Q1SCK2</accession>
<feature type="domain" description="Cytochrome c" evidence="6">
    <location>
        <begin position="67"/>
        <end position="159"/>
    </location>
</feature>
<organism evidence="7 8">
    <name type="scientific">Silvibacterium dinghuense</name>
    <dbReference type="NCBI Taxonomy" id="1560006"/>
    <lineage>
        <taxon>Bacteria</taxon>
        <taxon>Pseudomonadati</taxon>
        <taxon>Acidobacteriota</taxon>
        <taxon>Terriglobia</taxon>
        <taxon>Terriglobales</taxon>
        <taxon>Acidobacteriaceae</taxon>
        <taxon>Silvibacterium</taxon>
    </lineage>
</organism>
<dbReference type="GO" id="GO:0046872">
    <property type="term" value="F:metal ion binding"/>
    <property type="evidence" value="ECO:0007669"/>
    <property type="project" value="UniProtKB-KW"/>
</dbReference>
<keyword evidence="3 4" id="KW-0408">Iron</keyword>
<sequence length="208" mass="22417">MKAFLIGLFLGILAIPVVIFCYFHLGHPPVAVADSPFPMEKQIVRAPLQARIHAEMPKSAPIEASGTNLEAGAHIYRQQCAACHGLYGRPSSFAAHMYPHAPQLWAPHGNGTVGVSDDPPGETYWKVANGIRLTGMPAFDKVLNPTQMWQVSLLLANADKPLPSSALDLLKQPLDLDTVNLAPPTANVPPQKITDLNAMPSPLPPDQQ</sequence>
<evidence type="ECO:0000313" key="8">
    <source>
        <dbReference type="Proteomes" id="UP000290253"/>
    </source>
</evidence>
<keyword evidence="8" id="KW-1185">Reference proteome</keyword>
<evidence type="ECO:0000256" key="1">
    <source>
        <dbReference type="ARBA" id="ARBA00022617"/>
    </source>
</evidence>
<dbReference type="Proteomes" id="UP000290253">
    <property type="component" value="Unassembled WGS sequence"/>
</dbReference>
<evidence type="ECO:0000256" key="5">
    <source>
        <dbReference type="SAM" id="MobiDB-lite"/>
    </source>
</evidence>
<dbReference type="InterPro" id="IPR036909">
    <property type="entry name" value="Cyt_c-like_dom_sf"/>
</dbReference>
<reference evidence="7 8" key="1">
    <citation type="journal article" date="2016" name="Int. J. Syst. Evol. Microbiol.">
        <title>Acidipila dinghuensis sp. nov., an acidobacterium isolated from forest soil.</title>
        <authorList>
            <person name="Jiang Y.W."/>
            <person name="Wang J."/>
            <person name="Chen M.H."/>
            <person name="Lv Y.Y."/>
            <person name="Qiu L.H."/>
        </authorList>
    </citation>
    <scope>NUCLEOTIDE SEQUENCE [LARGE SCALE GENOMIC DNA]</scope>
    <source>
        <strain evidence="7 8">DHOF10</strain>
    </source>
</reference>
<evidence type="ECO:0000256" key="4">
    <source>
        <dbReference type="PROSITE-ProRule" id="PRU00433"/>
    </source>
</evidence>
<dbReference type="Gene3D" id="1.10.760.10">
    <property type="entry name" value="Cytochrome c-like domain"/>
    <property type="match status" value="1"/>
</dbReference>
<dbReference type="GO" id="GO:0009055">
    <property type="term" value="F:electron transfer activity"/>
    <property type="evidence" value="ECO:0007669"/>
    <property type="project" value="InterPro"/>
</dbReference>
<dbReference type="InterPro" id="IPR009056">
    <property type="entry name" value="Cyt_c-like_dom"/>
</dbReference>
<evidence type="ECO:0000256" key="2">
    <source>
        <dbReference type="ARBA" id="ARBA00022723"/>
    </source>
</evidence>
<dbReference type="EMBL" id="SDMK01000003">
    <property type="protein sequence ID" value="RXS94520.1"/>
    <property type="molecule type" value="Genomic_DNA"/>
</dbReference>
<dbReference type="AlphaFoldDB" id="A0A4Q1SCK2"/>
<dbReference type="Pfam" id="PF13442">
    <property type="entry name" value="Cytochrome_CBB3"/>
    <property type="match status" value="1"/>
</dbReference>
<proteinExistence type="predicted"/>
<feature type="region of interest" description="Disordered" evidence="5">
    <location>
        <begin position="185"/>
        <end position="208"/>
    </location>
</feature>
<dbReference type="RefSeq" id="WP_129209257.1">
    <property type="nucleotide sequence ID" value="NZ_BMGU01000005.1"/>
</dbReference>
<dbReference type="PROSITE" id="PS51007">
    <property type="entry name" value="CYTC"/>
    <property type="match status" value="1"/>
</dbReference>
<protein>
    <submittedName>
        <fullName evidence="7">C-type cytochrome</fullName>
    </submittedName>
</protein>
<dbReference type="OrthoDB" id="9808312at2"/>
<keyword evidence="2 4" id="KW-0479">Metal-binding</keyword>
<dbReference type="SUPFAM" id="SSF46626">
    <property type="entry name" value="Cytochrome c"/>
    <property type="match status" value="1"/>
</dbReference>